<accession>A0A397AB05</accession>
<sequence>MKSILSTCVIAATAVMAQGLLGGGGEVGGVPGGTTPADVEETKPWLYKALATSTSSFVCVSRIVSVDQQVVAGMHYTFHVLACPVSSKHDSSESCAEAHCASDVATRYAIDVYSKPGKESVELKSVTKETVHEVLVGGWSEGSLVDATSEFYAAVQSESSYANAAIPRICAIDLLSVNQQVVSGMNYQFHVRGCPVPTASAAKYGCACGDSAVQGYTIAIFAQSWTDTYKVTDVTTDTPLLGGWTLRTIEDADKKRFFQAMDADTSNAVHVCPLIFDSLQAQVVAGTNYRYHVNGCPIEDEDSSSRVHVADGCPGCTAALAKKFEVTIHQPLVDAPPSVASVIDLSRVSLGMQSHRSENQVANSLALLAVLVSGVVVVSLLLVYKLRRSQYEKLNNMQLAD</sequence>
<evidence type="ECO:0000313" key="4">
    <source>
        <dbReference type="EMBL" id="RHY59478.1"/>
    </source>
</evidence>
<evidence type="ECO:0000256" key="2">
    <source>
        <dbReference type="SAM" id="SignalP"/>
    </source>
</evidence>
<keyword evidence="1" id="KW-0472">Membrane</keyword>
<dbReference type="InterPro" id="IPR046350">
    <property type="entry name" value="Cystatin_sf"/>
</dbReference>
<evidence type="ECO:0000313" key="5">
    <source>
        <dbReference type="Proteomes" id="UP000266239"/>
    </source>
</evidence>
<gene>
    <name evidence="3" type="ORF">DYB25_011334</name>
    <name evidence="4" type="ORF">DYB34_007539</name>
</gene>
<name>A0A397AB05_APHAT</name>
<dbReference type="Gene3D" id="3.10.450.10">
    <property type="match status" value="2"/>
</dbReference>
<feature type="transmembrane region" description="Helical" evidence="1">
    <location>
        <begin position="365"/>
        <end position="384"/>
    </location>
</feature>
<comment type="caution">
    <text evidence="3">The sequence shown here is derived from an EMBL/GenBank/DDBJ whole genome shotgun (WGS) entry which is preliminary data.</text>
</comment>
<keyword evidence="2" id="KW-0732">Signal</keyword>
<dbReference type="SUPFAM" id="SSF54403">
    <property type="entry name" value="Cystatin/monellin"/>
    <property type="match status" value="2"/>
</dbReference>
<reference evidence="5 6" key="1">
    <citation type="submission" date="2018-08" db="EMBL/GenBank/DDBJ databases">
        <title>Aphanomyces genome sequencing and annotation.</title>
        <authorList>
            <person name="Minardi D."/>
            <person name="Oidtmann B."/>
            <person name="Van Der Giezen M."/>
            <person name="Studholme D.J."/>
        </authorList>
    </citation>
    <scope>NUCLEOTIDE SEQUENCE [LARGE SCALE GENOMIC DNA]</scope>
    <source>
        <strain evidence="4 6">Si</strain>
        <strain evidence="3 5">Yx</strain>
    </source>
</reference>
<evidence type="ECO:0000313" key="3">
    <source>
        <dbReference type="EMBL" id="RHY02929.1"/>
    </source>
</evidence>
<protein>
    <recommendedName>
        <fullName evidence="7">Cystatin domain-containing protein</fullName>
    </recommendedName>
</protein>
<feature type="signal peptide" evidence="2">
    <location>
        <begin position="1"/>
        <end position="17"/>
    </location>
</feature>
<dbReference type="Proteomes" id="UP000283543">
    <property type="component" value="Unassembled WGS sequence"/>
</dbReference>
<evidence type="ECO:0008006" key="7">
    <source>
        <dbReference type="Google" id="ProtNLM"/>
    </source>
</evidence>
<dbReference type="Proteomes" id="UP000266239">
    <property type="component" value="Unassembled WGS sequence"/>
</dbReference>
<evidence type="ECO:0000256" key="1">
    <source>
        <dbReference type="SAM" id="Phobius"/>
    </source>
</evidence>
<feature type="chain" id="PRO_5036074263" description="Cystatin domain-containing protein" evidence="2">
    <location>
        <begin position="18"/>
        <end position="401"/>
    </location>
</feature>
<dbReference type="InterPro" id="IPR000010">
    <property type="entry name" value="Cystatin_dom"/>
</dbReference>
<dbReference type="CDD" id="cd00042">
    <property type="entry name" value="CY"/>
    <property type="match status" value="1"/>
</dbReference>
<keyword evidence="1" id="KW-0812">Transmembrane</keyword>
<evidence type="ECO:0000313" key="6">
    <source>
        <dbReference type="Proteomes" id="UP000283543"/>
    </source>
</evidence>
<dbReference type="GO" id="GO:0004869">
    <property type="term" value="F:cysteine-type endopeptidase inhibitor activity"/>
    <property type="evidence" value="ECO:0007669"/>
    <property type="project" value="InterPro"/>
</dbReference>
<organism evidence="3 5">
    <name type="scientific">Aphanomyces astaci</name>
    <name type="common">Crayfish plague agent</name>
    <dbReference type="NCBI Taxonomy" id="112090"/>
    <lineage>
        <taxon>Eukaryota</taxon>
        <taxon>Sar</taxon>
        <taxon>Stramenopiles</taxon>
        <taxon>Oomycota</taxon>
        <taxon>Saprolegniomycetes</taxon>
        <taxon>Saprolegniales</taxon>
        <taxon>Verrucalvaceae</taxon>
        <taxon>Aphanomyces</taxon>
    </lineage>
</organism>
<dbReference type="EMBL" id="QUTB01004825">
    <property type="protein sequence ID" value="RHY59478.1"/>
    <property type="molecule type" value="Genomic_DNA"/>
</dbReference>
<dbReference type="VEuPathDB" id="FungiDB:H257_17968"/>
<proteinExistence type="predicted"/>
<dbReference type="AlphaFoldDB" id="A0A397AB05"/>
<keyword evidence="1" id="KW-1133">Transmembrane helix</keyword>
<dbReference type="EMBL" id="QUTA01008688">
    <property type="protein sequence ID" value="RHY02929.1"/>
    <property type="molecule type" value="Genomic_DNA"/>
</dbReference>